<keyword evidence="5" id="KW-0175">Coiled coil</keyword>
<dbReference type="GO" id="GO:0019185">
    <property type="term" value="C:snRNA-activating protein complex"/>
    <property type="evidence" value="ECO:0007669"/>
    <property type="project" value="TreeGrafter"/>
</dbReference>
<evidence type="ECO:0000256" key="5">
    <source>
        <dbReference type="SAM" id="Coils"/>
    </source>
</evidence>
<dbReference type="GO" id="GO:0042796">
    <property type="term" value="P:snRNA transcription by RNA polymerase III"/>
    <property type="evidence" value="ECO:0007669"/>
    <property type="project" value="TreeGrafter"/>
</dbReference>
<feature type="domain" description="HTH myb-type" evidence="8">
    <location>
        <begin position="339"/>
        <end position="389"/>
    </location>
</feature>
<feature type="domain" description="Myb-like" evidence="7">
    <location>
        <begin position="334"/>
        <end position="385"/>
    </location>
</feature>
<keyword evidence="1" id="KW-0805">Transcription regulation</keyword>
<feature type="domain" description="Myb-like" evidence="7">
    <location>
        <begin position="283"/>
        <end position="333"/>
    </location>
</feature>
<protein>
    <submittedName>
        <fullName evidence="9">Uncharacterized protein</fullName>
    </submittedName>
</protein>
<sequence length="460" mass="51307">MAANTKPLIQKVIQSNLEIQKALSTEATELEAQLKELEELIDRVNNAVTSEEVPEAAFEGEFQIPGSKRASGPISSFELLLKESPFYEEASQRAHYLRWTSARPIKGKEAEILADAVKKENMRLEAYRARDNPAAPPIDIANNVQGINWSIVAEKVSDHSNTKRTPEECRIHWVGNLHPKVNHGTWTQEELNRLHDLTANELAAGGKINWARVARDLGTNRIPIDCMKQATTRPRHHWDSLNDQKLREAVQLFGTNNWNLVARHVSPYATTSQCQTRYVRSIDPDIKRGVWSIDEDERLRKAVAVFGNSWVDIAGVLPGRTNDQCREHWGEISTNKVAKGEWTPEEDQQLLELVKELGNKWKAISIRLGGRRTGPHCRVRYDKILRMRHKQTEEATAAVASGVPSQTPPTTDLVGTSQDVDNSASVATLTGSNQPKSVETSISEGNLATTSAQTDSIAET</sequence>
<dbReference type="PROSITE" id="PS50090">
    <property type="entry name" value="MYB_LIKE"/>
    <property type="match status" value="4"/>
</dbReference>
<keyword evidence="3" id="KW-0804">Transcription</keyword>
<accession>A0AAD5VH65</accession>
<dbReference type="CDD" id="cd00167">
    <property type="entry name" value="SANT"/>
    <property type="match status" value="4"/>
</dbReference>
<feature type="compositionally biased region" description="Polar residues" evidence="6">
    <location>
        <begin position="403"/>
        <end position="460"/>
    </location>
</feature>
<evidence type="ECO:0000256" key="2">
    <source>
        <dbReference type="ARBA" id="ARBA00023125"/>
    </source>
</evidence>
<evidence type="ECO:0000313" key="9">
    <source>
        <dbReference type="EMBL" id="KAJ3560042.1"/>
    </source>
</evidence>
<keyword evidence="2" id="KW-0238">DNA-binding</keyword>
<organism evidence="9 10">
    <name type="scientific">Leucocoprinus birnbaumii</name>
    <dbReference type="NCBI Taxonomy" id="56174"/>
    <lineage>
        <taxon>Eukaryota</taxon>
        <taxon>Fungi</taxon>
        <taxon>Dikarya</taxon>
        <taxon>Basidiomycota</taxon>
        <taxon>Agaricomycotina</taxon>
        <taxon>Agaricomycetes</taxon>
        <taxon>Agaricomycetidae</taxon>
        <taxon>Agaricales</taxon>
        <taxon>Agaricineae</taxon>
        <taxon>Agaricaceae</taxon>
        <taxon>Leucocoprinus</taxon>
    </lineage>
</organism>
<gene>
    <name evidence="9" type="ORF">NP233_g11094</name>
</gene>
<dbReference type="SUPFAM" id="SSF46689">
    <property type="entry name" value="Homeodomain-like"/>
    <property type="match status" value="3"/>
</dbReference>
<dbReference type="InterPro" id="IPR017930">
    <property type="entry name" value="Myb_dom"/>
</dbReference>
<feature type="domain" description="HTH myb-type" evidence="8">
    <location>
        <begin position="283"/>
        <end position="337"/>
    </location>
</feature>
<evidence type="ECO:0000256" key="4">
    <source>
        <dbReference type="ARBA" id="ARBA00023242"/>
    </source>
</evidence>
<dbReference type="Gene3D" id="1.10.10.60">
    <property type="entry name" value="Homeodomain-like"/>
    <property type="match status" value="5"/>
</dbReference>
<dbReference type="AlphaFoldDB" id="A0AAD5VH65"/>
<evidence type="ECO:0000259" key="7">
    <source>
        <dbReference type="PROSITE" id="PS50090"/>
    </source>
</evidence>
<dbReference type="InterPro" id="IPR001005">
    <property type="entry name" value="SANT/Myb"/>
</dbReference>
<dbReference type="EMBL" id="JANIEX010001249">
    <property type="protein sequence ID" value="KAJ3560042.1"/>
    <property type="molecule type" value="Genomic_DNA"/>
</dbReference>
<dbReference type="SMART" id="SM00717">
    <property type="entry name" value="SANT"/>
    <property type="match status" value="5"/>
</dbReference>
<dbReference type="GO" id="GO:0000978">
    <property type="term" value="F:RNA polymerase II cis-regulatory region sequence-specific DNA binding"/>
    <property type="evidence" value="ECO:0007669"/>
    <property type="project" value="TreeGrafter"/>
</dbReference>
<feature type="region of interest" description="Disordered" evidence="6">
    <location>
        <begin position="395"/>
        <end position="460"/>
    </location>
</feature>
<evidence type="ECO:0000259" key="8">
    <source>
        <dbReference type="PROSITE" id="PS51294"/>
    </source>
</evidence>
<proteinExistence type="predicted"/>
<dbReference type="PROSITE" id="PS51294">
    <property type="entry name" value="HTH_MYB"/>
    <property type="match status" value="2"/>
</dbReference>
<name>A0AAD5VH65_9AGAR</name>
<evidence type="ECO:0000313" key="10">
    <source>
        <dbReference type="Proteomes" id="UP001213000"/>
    </source>
</evidence>
<dbReference type="PANTHER" id="PTHR46621">
    <property type="entry name" value="SNRNA-ACTIVATING PROTEIN COMPLEX SUBUNIT 4"/>
    <property type="match status" value="1"/>
</dbReference>
<feature type="domain" description="Myb-like" evidence="7">
    <location>
        <begin position="230"/>
        <end position="282"/>
    </location>
</feature>
<dbReference type="GO" id="GO:0001006">
    <property type="term" value="F:RNA polymerase III type 3 promoter sequence-specific DNA binding"/>
    <property type="evidence" value="ECO:0007669"/>
    <property type="project" value="TreeGrafter"/>
</dbReference>
<evidence type="ECO:0000256" key="3">
    <source>
        <dbReference type="ARBA" id="ARBA00023163"/>
    </source>
</evidence>
<dbReference type="GO" id="GO:0042795">
    <property type="term" value="P:snRNA transcription by RNA polymerase II"/>
    <property type="evidence" value="ECO:0007669"/>
    <property type="project" value="TreeGrafter"/>
</dbReference>
<keyword evidence="10" id="KW-1185">Reference proteome</keyword>
<feature type="coiled-coil region" evidence="5">
    <location>
        <begin position="20"/>
        <end position="50"/>
    </location>
</feature>
<dbReference type="InterPro" id="IPR051575">
    <property type="entry name" value="Myb-like_DNA-bd"/>
</dbReference>
<reference evidence="9" key="1">
    <citation type="submission" date="2022-07" db="EMBL/GenBank/DDBJ databases">
        <title>Genome Sequence of Leucocoprinus birnbaumii.</title>
        <authorList>
            <person name="Buettner E."/>
        </authorList>
    </citation>
    <scope>NUCLEOTIDE SEQUENCE</scope>
    <source>
        <strain evidence="9">VT141</strain>
    </source>
</reference>
<feature type="domain" description="Myb-like" evidence="7">
    <location>
        <begin position="178"/>
        <end position="226"/>
    </location>
</feature>
<evidence type="ECO:0000256" key="6">
    <source>
        <dbReference type="SAM" id="MobiDB-lite"/>
    </source>
</evidence>
<dbReference type="PANTHER" id="PTHR46621:SF1">
    <property type="entry name" value="SNRNA-ACTIVATING PROTEIN COMPLEX SUBUNIT 4"/>
    <property type="match status" value="1"/>
</dbReference>
<dbReference type="InterPro" id="IPR009057">
    <property type="entry name" value="Homeodomain-like_sf"/>
</dbReference>
<dbReference type="Pfam" id="PF13921">
    <property type="entry name" value="Myb_DNA-bind_6"/>
    <property type="match status" value="1"/>
</dbReference>
<evidence type="ECO:0000256" key="1">
    <source>
        <dbReference type="ARBA" id="ARBA00023015"/>
    </source>
</evidence>
<dbReference type="Proteomes" id="UP001213000">
    <property type="component" value="Unassembled WGS sequence"/>
</dbReference>
<keyword evidence="4" id="KW-0539">Nucleus</keyword>
<dbReference type="Pfam" id="PF00249">
    <property type="entry name" value="Myb_DNA-binding"/>
    <property type="match status" value="3"/>
</dbReference>
<comment type="caution">
    <text evidence="9">The sequence shown here is derived from an EMBL/GenBank/DDBJ whole genome shotgun (WGS) entry which is preliminary data.</text>
</comment>